<name>A0A0F9FUB2_9ZZZZ</name>
<proteinExistence type="predicted"/>
<reference evidence="1" key="1">
    <citation type="journal article" date="2015" name="Nature">
        <title>Complex archaea that bridge the gap between prokaryotes and eukaryotes.</title>
        <authorList>
            <person name="Spang A."/>
            <person name="Saw J.H."/>
            <person name="Jorgensen S.L."/>
            <person name="Zaremba-Niedzwiedzka K."/>
            <person name="Martijn J."/>
            <person name="Lind A.E."/>
            <person name="van Eijk R."/>
            <person name="Schleper C."/>
            <person name="Guy L."/>
            <person name="Ettema T.J."/>
        </authorList>
    </citation>
    <scope>NUCLEOTIDE SEQUENCE</scope>
</reference>
<organism evidence="1">
    <name type="scientific">marine sediment metagenome</name>
    <dbReference type="NCBI Taxonomy" id="412755"/>
    <lineage>
        <taxon>unclassified sequences</taxon>
        <taxon>metagenomes</taxon>
        <taxon>ecological metagenomes</taxon>
    </lineage>
</organism>
<dbReference type="EMBL" id="LAZR01020124">
    <property type="protein sequence ID" value="KKL90029.1"/>
    <property type="molecule type" value="Genomic_DNA"/>
</dbReference>
<protein>
    <submittedName>
        <fullName evidence="1">Uncharacterized protein</fullName>
    </submittedName>
</protein>
<comment type="caution">
    <text evidence="1">The sequence shown here is derived from an EMBL/GenBank/DDBJ whole genome shotgun (WGS) entry which is preliminary data.</text>
</comment>
<accession>A0A0F9FUB2</accession>
<gene>
    <name evidence="1" type="ORF">LCGC14_1908790</name>
</gene>
<evidence type="ECO:0000313" key="1">
    <source>
        <dbReference type="EMBL" id="KKL90029.1"/>
    </source>
</evidence>
<dbReference type="AlphaFoldDB" id="A0A0F9FUB2"/>
<sequence>MKYTLKHLYASSKRYQRNFGFLLANVGTKYHNFFYKREKELHEEQKEIRKYLKAHGVTYPSGNTVYLDPQIGN</sequence>